<protein>
    <submittedName>
        <fullName evidence="1">Uncharacterized protein</fullName>
    </submittedName>
</protein>
<reference evidence="1" key="1">
    <citation type="submission" date="2023-02" db="EMBL/GenBank/DDBJ databases">
        <title>Colletotrichum kahawae CIFC_Que2 genome sequencing and assembly.</title>
        <authorList>
            <person name="Baroncelli R."/>
        </authorList>
    </citation>
    <scope>NUCLEOTIDE SEQUENCE</scope>
    <source>
        <strain evidence="1">CIFC_Que2</strain>
    </source>
</reference>
<organism evidence="1 2">
    <name type="scientific">Colletotrichum kahawae</name>
    <name type="common">Coffee berry disease fungus</name>
    <dbReference type="NCBI Taxonomy" id="34407"/>
    <lineage>
        <taxon>Eukaryota</taxon>
        <taxon>Fungi</taxon>
        <taxon>Dikarya</taxon>
        <taxon>Ascomycota</taxon>
        <taxon>Pezizomycotina</taxon>
        <taxon>Sordariomycetes</taxon>
        <taxon>Hypocreomycetidae</taxon>
        <taxon>Glomerellales</taxon>
        <taxon>Glomerellaceae</taxon>
        <taxon>Colletotrichum</taxon>
        <taxon>Colletotrichum gloeosporioides species complex</taxon>
    </lineage>
</organism>
<dbReference type="EMBL" id="VYYT01000776">
    <property type="protein sequence ID" value="KAK2729530.1"/>
    <property type="molecule type" value="Genomic_DNA"/>
</dbReference>
<name>A0AAD9XXP7_COLKA</name>
<proteinExistence type="predicted"/>
<sequence>MLFHVESERLRYSAYTAPPPGKHHTTSIAPARSNLIFLSRRRGITPNLTPPNRPELRLTPPLTRTSISQAFHRDICTNRLLSQLMVTNALNDLMLCVHLRG</sequence>
<gene>
    <name evidence="1" type="ORF">CKAH01_02504</name>
</gene>
<evidence type="ECO:0000313" key="2">
    <source>
        <dbReference type="Proteomes" id="UP001281614"/>
    </source>
</evidence>
<dbReference type="Proteomes" id="UP001281614">
    <property type="component" value="Unassembled WGS sequence"/>
</dbReference>
<comment type="caution">
    <text evidence="1">The sequence shown here is derived from an EMBL/GenBank/DDBJ whole genome shotgun (WGS) entry which is preliminary data.</text>
</comment>
<accession>A0AAD9XXP7</accession>
<dbReference type="AlphaFoldDB" id="A0AAD9XXP7"/>
<evidence type="ECO:0000313" key="1">
    <source>
        <dbReference type="EMBL" id="KAK2729530.1"/>
    </source>
</evidence>
<keyword evidence="2" id="KW-1185">Reference proteome</keyword>